<organism evidence="2 3">
    <name type="scientific">Umbelopsis ramanniana AG</name>
    <dbReference type="NCBI Taxonomy" id="1314678"/>
    <lineage>
        <taxon>Eukaryota</taxon>
        <taxon>Fungi</taxon>
        <taxon>Fungi incertae sedis</taxon>
        <taxon>Mucoromycota</taxon>
        <taxon>Mucoromycotina</taxon>
        <taxon>Umbelopsidomycetes</taxon>
        <taxon>Umbelopsidales</taxon>
        <taxon>Umbelopsidaceae</taxon>
        <taxon>Umbelopsis</taxon>
    </lineage>
</organism>
<dbReference type="Proteomes" id="UP001206595">
    <property type="component" value="Unassembled WGS sequence"/>
</dbReference>
<keyword evidence="3" id="KW-1185">Reference proteome</keyword>
<name>A0AAD5EJB3_UMBRA</name>
<feature type="region of interest" description="Disordered" evidence="1">
    <location>
        <begin position="30"/>
        <end position="58"/>
    </location>
</feature>
<dbReference type="EMBL" id="MU620892">
    <property type="protein sequence ID" value="KAI8584619.1"/>
    <property type="molecule type" value="Genomic_DNA"/>
</dbReference>
<accession>A0AAD5EJB3</accession>
<evidence type="ECO:0000313" key="2">
    <source>
        <dbReference type="EMBL" id="KAI8584619.1"/>
    </source>
</evidence>
<dbReference type="RefSeq" id="XP_051449623.1">
    <property type="nucleotide sequence ID" value="XM_051585002.1"/>
</dbReference>
<reference evidence="2" key="2">
    <citation type="journal article" date="2022" name="Proc. Natl. Acad. Sci. U.S.A.">
        <title>Diploid-dominant life cycles characterize the early evolution of Fungi.</title>
        <authorList>
            <person name="Amses K.R."/>
            <person name="Simmons D.R."/>
            <person name="Longcore J.E."/>
            <person name="Mondo S.J."/>
            <person name="Seto K."/>
            <person name="Jeronimo G.H."/>
            <person name="Bonds A.E."/>
            <person name="Quandt C.A."/>
            <person name="Davis W.J."/>
            <person name="Chang Y."/>
            <person name="Federici B.A."/>
            <person name="Kuo A."/>
            <person name="LaButti K."/>
            <person name="Pangilinan J."/>
            <person name="Andreopoulos W."/>
            <person name="Tritt A."/>
            <person name="Riley R."/>
            <person name="Hundley H."/>
            <person name="Johnson J."/>
            <person name="Lipzen A."/>
            <person name="Barry K."/>
            <person name="Lang B.F."/>
            <person name="Cuomo C.A."/>
            <person name="Buchler N.E."/>
            <person name="Grigoriev I.V."/>
            <person name="Spatafora J.W."/>
            <person name="Stajich J.E."/>
            <person name="James T.Y."/>
        </authorList>
    </citation>
    <scope>NUCLEOTIDE SEQUENCE</scope>
    <source>
        <strain evidence="2">AG</strain>
    </source>
</reference>
<dbReference type="GeneID" id="75910352"/>
<sequence length="71" mass="7788">MISHLPKTHPEGCSASELVGMHQFFISGTLEHRGNSTHRVPSIDRTGPSGSPERTLPSHGVTMRVHLYAQQ</sequence>
<dbReference type="AlphaFoldDB" id="A0AAD5EJB3"/>
<evidence type="ECO:0000313" key="3">
    <source>
        <dbReference type="Proteomes" id="UP001206595"/>
    </source>
</evidence>
<reference evidence="2" key="1">
    <citation type="submission" date="2021-06" db="EMBL/GenBank/DDBJ databases">
        <authorList>
            <consortium name="DOE Joint Genome Institute"/>
            <person name="Mondo S.J."/>
            <person name="Amses K.R."/>
            <person name="Simmons D.R."/>
            <person name="Longcore J.E."/>
            <person name="Seto K."/>
            <person name="Alves G.H."/>
            <person name="Bonds A.E."/>
            <person name="Quandt C.A."/>
            <person name="Davis W.J."/>
            <person name="Chang Y."/>
            <person name="Letcher P.M."/>
            <person name="Powell M.J."/>
            <person name="Kuo A."/>
            <person name="Labutti K."/>
            <person name="Pangilinan J."/>
            <person name="Andreopoulos W."/>
            <person name="Tritt A."/>
            <person name="Riley R."/>
            <person name="Hundley H."/>
            <person name="Johnson J."/>
            <person name="Lipzen A."/>
            <person name="Barry K."/>
            <person name="Berbee M.L."/>
            <person name="Buchler N.E."/>
            <person name="Grigoriev I.V."/>
            <person name="Spatafora J.W."/>
            <person name="Stajich J.E."/>
            <person name="James T.Y."/>
        </authorList>
    </citation>
    <scope>NUCLEOTIDE SEQUENCE</scope>
    <source>
        <strain evidence="2">AG</strain>
    </source>
</reference>
<evidence type="ECO:0000256" key="1">
    <source>
        <dbReference type="SAM" id="MobiDB-lite"/>
    </source>
</evidence>
<gene>
    <name evidence="2" type="ORF">K450DRAFT_217174</name>
</gene>
<protein>
    <submittedName>
        <fullName evidence="2">Uncharacterized protein</fullName>
    </submittedName>
</protein>
<comment type="caution">
    <text evidence="2">The sequence shown here is derived from an EMBL/GenBank/DDBJ whole genome shotgun (WGS) entry which is preliminary data.</text>
</comment>
<proteinExistence type="predicted"/>